<feature type="transmembrane region" description="Helical" evidence="1">
    <location>
        <begin position="46"/>
        <end position="64"/>
    </location>
</feature>
<accession>A0A917BRL6</accession>
<evidence type="ECO:0000313" key="3">
    <source>
        <dbReference type="Proteomes" id="UP000605670"/>
    </source>
</evidence>
<dbReference type="Proteomes" id="UP000605670">
    <property type="component" value="Unassembled WGS sequence"/>
</dbReference>
<comment type="caution">
    <text evidence="2">The sequence shown here is derived from an EMBL/GenBank/DDBJ whole genome shotgun (WGS) entry which is preliminary data.</text>
</comment>
<sequence>MTTAEEDRGEWLMQPRWVPLLRAALGCLIGVSALAALVLARPTHPAAVVLTLAALGLGVFLMWAGRFERSGTRLDPDALTVIEGRRPRRLSRADVLDVRGEPAGGIPWRVVAVLRDGEEVTLLGVPPAELDRLRRWHTGT</sequence>
<feature type="transmembrane region" description="Helical" evidence="1">
    <location>
        <begin position="20"/>
        <end position="40"/>
    </location>
</feature>
<evidence type="ECO:0008006" key="4">
    <source>
        <dbReference type="Google" id="ProtNLM"/>
    </source>
</evidence>
<proteinExistence type="predicted"/>
<dbReference type="AlphaFoldDB" id="A0A917BRL6"/>
<reference evidence="2" key="1">
    <citation type="journal article" date="2014" name="Int. J. Syst. Evol. Microbiol.">
        <title>Complete genome sequence of Corynebacterium casei LMG S-19264T (=DSM 44701T), isolated from a smear-ripened cheese.</title>
        <authorList>
            <consortium name="US DOE Joint Genome Institute (JGI-PGF)"/>
            <person name="Walter F."/>
            <person name="Albersmeier A."/>
            <person name="Kalinowski J."/>
            <person name="Ruckert C."/>
        </authorList>
    </citation>
    <scope>NUCLEOTIDE SEQUENCE</scope>
    <source>
        <strain evidence="2">CGMCC 1.12160</strain>
    </source>
</reference>
<protein>
    <recommendedName>
        <fullName evidence="4">PH domain-containing protein</fullName>
    </recommendedName>
</protein>
<keyword evidence="1" id="KW-0472">Membrane</keyword>
<dbReference type="RefSeq" id="WP_188431289.1">
    <property type="nucleotide sequence ID" value="NZ_BAABKH010000014.1"/>
</dbReference>
<keyword evidence="1" id="KW-0812">Transmembrane</keyword>
<keyword evidence="3" id="KW-1185">Reference proteome</keyword>
<organism evidence="2 3">
    <name type="scientific">Ornithinimicrobium tianjinense</name>
    <dbReference type="NCBI Taxonomy" id="1195761"/>
    <lineage>
        <taxon>Bacteria</taxon>
        <taxon>Bacillati</taxon>
        <taxon>Actinomycetota</taxon>
        <taxon>Actinomycetes</taxon>
        <taxon>Micrococcales</taxon>
        <taxon>Ornithinimicrobiaceae</taxon>
        <taxon>Ornithinimicrobium</taxon>
    </lineage>
</organism>
<keyword evidence="1" id="KW-1133">Transmembrane helix</keyword>
<evidence type="ECO:0000256" key="1">
    <source>
        <dbReference type="SAM" id="Phobius"/>
    </source>
</evidence>
<reference evidence="2" key="2">
    <citation type="submission" date="2020-09" db="EMBL/GenBank/DDBJ databases">
        <authorList>
            <person name="Sun Q."/>
            <person name="Zhou Y."/>
        </authorList>
    </citation>
    <scope>NUCLEOTIDE SEQUENCE</scope>
    <source>
        <strain evidence="2">CGMCC 1.12160</strain>
    </source>
</reference>
<gene>
    <name evidence="2" type="ORF">GCM10011366_25080</name>
</gene>
<dbReference type="EMBL" id="BMEM01000004">
    <property type="protein sequence ID" value="GGF56170.1"/>
    <property type="molecule type" value="Genomic_DNA"/>
</dbReference>
<name>A0A917BRL6_9MICO</name>
<evidence type="ECO:0000313" key="2">
    <source>
        <dbReference type="EMBL" id="GGF56170.1"/>
    </source>
</evidence>